<feature type="compositionally biased region" description="Basic and acidic residues" evidence="1">
    <location>
        <begin position="166"/>
        <end position="182"/>
    </location>
</feature>
<dbReference type="Proteomes" id="UP000198981">
    <property type="component" value="Unassembled WGS sequence"/>
</dbReference>
<evidence type="ECO:0000313" key="3">
    <source>
        <dbReference type="Proteomes" id="UP000198981"/>
    </source>
</evidence>
<name>A0A1G4XG86_9ACTN</name>
<proteinExistence type="predicted"/>
<evidence type="ECO:0000256" key="1">
    <source>
        <dbReference type="SAM" id="MobiDB-lite"/>
    </source>
</evidence>
<feature type="compositionally biased region" description="Low complexity" evidence="1">
    <location>
        <begin position="126"/>
        <end position="135"/>
    </location>
</feature>
<dbReference type="STRING" id="1960309.SAMN03159343_0898"/>
<feature type="region of interest" description="Disordered" evidence="1">
    <location>
        <begin position="105"/>
        <end position="135"/>
    </location>
</feature>
<dbReference type="EMBL" id="FMUH01000001">
    <property type="protein sequence ID" value="SCX40166.1"/>
    <property type="molecule type" value="Genomic_DNA"/>
</dbReference>
<keyword evidence="3" id="KW-1185">Reference proteome</keyword>
<feature type="region of interest" description="Disordered" evidence="1">
    <location>
        <begin position="243"/>
        <end position="279"/>
    </location>
</feature>
<protein>
    <submittedName>
        <fullName evidence="2">Uncharacterized protein</fullName>
    </submittedName>
</protein>
<accession>A0A1G4XG86</accession>
<dbReference type="RefSeq" id="WP_092799954.1">
    <property type="nucleotide sequence ID" value="NZ_FMUH01000001.1"/>
</dbReference>
<feature type="region of interest" description="Disordered" evidence="1">
    <location>
        <begin position="161"/>
        <end position="182"/>
    </location>
</feature>
<dbReference type="AlphaFoldDB" id="A0A1G4XG86"/>
<sequence>MTDGTRVDADALLEFSHRLFERSNAFGQSSATARMTTSGANLGGSGMVESRSAASSYADSQFITGQFLDDVRDGLLALSYVSATVAERYRYSDADQADQMATVGAAFAPPPGQASISSRRAEERAAQTTASAANAEQQRYLNQLDAGSAGRPADHEEQRFLNQADAGRRPEPGSRHDQYSRATDEVAAHFESIGQSGQAAEGRYDPRAGYAEAERAADRLSDQFNTPFVVRVDEHGNSEAVSVVPLDPDAEPDPVLEQTAEESHAQQAADLDRALGANG</sequence>
<gene>
    <name evidence="2" type="ORF">SAMN03159343_0898</name>
</gene>
<dbReference type="OrthoDB" id="5197510at2"/>
<organism evidence="2 3">
    <name type="scientific">Klenkia marina</name>
    <dbReference type="NCBI Taxonomy" id="1960309"/>
    <lineage>
        <taxon>Bacteria</taxon>
        <taxon>Bacillati</taxon>
        <taxon>Actinomycetota</taxon>
        <taxon>Actinomycetes</taxon>
        <taxon>Geodermatophilales</taxon>
        <taxon>Geodermatophilaceae</taxon>
        <taxon>Klenkia</taxon>
    </lineage>
</organism>
<evidence type="ECO:0000313" key="2">
    <source>
        <dbReference type="EMBL" id="SCX40166.1"/>
    </source>
</evidence>
<reference evidence="3" key="1">
    <citation type="submission" date="2016-10" db="EMBL/GenBank/DDBJ databases">
        <authorList>
            <person name="Varghese N."/>
            <person name="Submissions S."/>
        </authorList>
    </citation>
    <scope>NUCLEOTIDE SEQUENCE [LARGE SCALE GENOMIC DNA]</scope>
    <source>
        <strain evidence="3">DSM 45722</strain>
    </source>
</reference>